<evidence type="ECO:0000256" key="4">
    <source>
        <dbReference type="ARBA" id="ARBA00023002"/>
    </source>
</evidence>
<evidence type="ECO:0000256" key="2">
    <source>
        <dbReference type="ARBA" id="ARBA00022630"/>
    </source>
</evidence>
<gene>
    <name evidence="6" type="ORF">SAMN05216255_3965</name>
</gene>
<evidence type="ECO:0000256" key="3">
    <source>
        <dbReference type="ARBA" id="ARBA00022827"/>
    </source>
</evidence>
<dbReference type="SUPFAM" id="SSF51905">
    <property type="entry name" value="FAD/NAD(P)-binding domain"/>
    <property type="match status" value="2"/>
</dbReference>
<organism evidence="6 7">
    <name type="scientific">Pseudomonas segetis</name>
    <dbReference type="NCBI Taxonomy" id="298908"/>
    <lineage>
        <taxon>Bacteria</taxon>
        <taxon>Pseudomonadati</taxon>
        <taxon>Pseudomonadota</taxon>
        <taxon>Gammaproteobacteria</taxon>
        <taxon>Pseudomonadales</taxon>
        <taxon>Pseudomonadaceae</taxon>
        <taxon>Pseudomonas</taxon>
    </lineage>
</organism>
<protein>
    <submittedName>
        <fullName evidence="6">Pyridine nucleotide-disulfide oxidoreductase family protein</fullName>
    </submittedName>
</protein>
<dbReference type="GO" id="GO:0003955">
    <property type="term" value="F:NAD(P)H dehydrogenase (quinone) activity"/>
    <property type="evidence" value="ECO:0007669"/>
    <property type="project" value="TreeGrafter"/>
</dbReference>
<dbReference type="Pfam" id="PF07992">
    <property type="entry name" value="Pyr_redox_2"/>
    <property type="match status" value="1"/>
</dbReference>
<dbReference type="PANTHER" id="PTHR42913:SF9">
    <property type="entry name" value="SLR1591 PROTEIN"/>
    <property type="match status" value="1"/>
</dbReference>
<comment type="cofactor">
    <cofactor evidence="1">
        <name>FAD</name>
        <dbReference type="ChEBI" id="CHEBI:57692"/>
    </cofactor>
</comment>
<dbReference type="InterPro" id="IPR051169">
    <property type="entry name" value="NADH-Q_oxidoreductase"/>
</dbReference>
<dbReference type="InterPro" id="IPR036188">
    <property type="entry name" value="FAD/NAD-bd_sf"/>
</dbReference>
<dbReference type="EMBL" id="FZOG01000006">
    <property type="protein sequence ID" value="SNS94932.1"/>
    <property type="molecule type" value="Genomic_DNA"/>
</dbReference>
<evidence type="ECO:0000259" key="5">
    <source>
        <dbReference type="Pfam" id="PF07992"/>
    </source>
</evidence>
<dbReference type="InterPro" id="IPR017584">
    <property type="entry name" value="Pyridine_nucleo_diS_OxRdtase_N"/>
</dbReference>
<dbReference type="Gene3D" id="3.50.50.100">
    <property type="match status" value="1"/>
</dbReference>
<keyword evidence="4" id="KW-0560">Oxidoreductase</keyword>
<dbReference type="PANTHER" id="PTHR42913">
    <property type="entry name" value="APOPTOSIS-INDUCING FACTOR 1"/>
    <property type="match status" value="1"/>
</dbReference>
<evidence type="ECO:0000256" key="1">
    <source>
        <dbReference type="ARBA" id="ARBA00001974"/>
    </source>
</evidence>
<proteinExistence type="predicted"/>
<name>A0A239INH0_9PSED</name>
<dbReference type="AlphaFoldDB" id="A0A239INH0"/>
<reference evidence="7" key="1">
    <citation type="submission" date="2017-06" db="EMBL/GenBank/DDBJ databases">
        <authorList>
            <person name="Varghese N."/>
            <person name="Submissions S."/>
        </authorList>
    </citation>
    <scope>NUCLEOTIDE SEQUENCE [LARGE SCALE GENOMIC DNA]</scope>
    <source>
        <strain evidence="7">CIP 108523</strain>
    </source>
</reference>
<dbReference type="NCBIfam" id="TIGR03169">
    <property type="entry name" value="Nterm_to_SelD"/>
    <property type="match status" value="1"/>
</dbReference>
<keyword evidence="7" id="KW-1185">Reference proteome</keyword>
<dbReference type="GO" id="GO:0019646">
    <property type="term" value="P:aerobic electron transport chain"/>
    <property type="evidence" value="ECO:0007669"/>
    <property type="project" value="TreeGrafter"/>
</dbReference>
<feature type="domain" description="FAD/NAD(P)-binding" evidence="5">
    <location>
        <begin position="4"/>
        <end position="279"/>
    </location>
</feature>
<evidence type="ECO:0000313" key="6">
    <source>
        <dbReference type="EMBL" id="SNS94932.1"/>
    </source>
</evidence>
<dbReference type="PRINTS" id="PR00411">
    <property type="entry name" value="PNDRDTASEI"/>
</dbReference>
<keyword evidence="2" id="KW-0285">Flavoprotein</keyword>
<dbReference type="PRINTS" id="PR00368">
    <property type="entry name" value="FADPNR"/>
</dbReference>
<dbReference type="RefSeq" id="WP_089360990.1">
    <property type="nucleotide sequence ID" value="NZ_FZOG01000006.1"/>
</dbReference>
<accession>A0A239INH0</accession>
<evidence type="ECO:0000313" key="7">
    <source>
        <dbReference type="Proteomes" id="UP000242915"/>
    </source>
</evidence>
<dbReference type="InterPro" id="IPR023753">
    <property type="entry name" value="FAD/NAD-binding_dom"/>
</dbReference>
<sequence>MSDYDLILVGAGHAHLGVLRRWAMLERPSGRIALVSADTHAWYSGMLPGLLAGRYSAADCSVELQPICRAAKVELITAQVESLSAEQRQVQLSDGRQLSANWLSLNVGGQVAPLAQQGDAMQCLAIKPFASFLASWQTWQQSPKPIAIIGGGAAGVELALALADKVPRLSLFCAGKLLAGHNPGLHLRAIGALRQRRVRLREYSPISRIEDDQLFSQDELVWRGERALLATGAQALPWLEQSGLACDARGFVQVLPTLQSCSHRQIFAVGDCASLPGAAKSGVYSVRQGPVLASNLMAALHQQPLKNYRPQKQSLALLATGDGGALLAWRGISAGGQVYGYWKDYLDQSFIRRHRFSG</sequence>
<keyword evidence="3" id="KW-0274">FAD</keyword>
<dbReference type="Proteomes" id="UP000242915">
    <property type="component" value="Unassembled WGS sequence"/>
</dbReference>